<dbReference type="EMBL" id="QTSX02005071">
    <property type="protein sequence ID" value="KAJ9061397.1"/>
    <property type="molecule type" value="Genomic_DNA"/>
</dbReference>
<reference evidence="1" key="1">
    <citation type="submission" date="2022-04" db="EMBL/GenBank/DDBJ databases">
        <title>Genome of the entomopathogenic fungus Entomophthora muscae.</title>
        <authorList>
            <person name="Elya C."/>
            <person name="Lovett B.R."/>
            <person name="Lee E."/>
            <person name="Macias A.M."/>
            <person name="Hajek A.E."/>
            <person name="De Bivort B.L."/>
            <person name="Kasson M.T."/>
            <person name="De Fine Licht H.H."/>
            <person name="Stajich J.E."/>
        </authorList>
    </citation>
    <scope>NUCLEOTIDE SEQUENCE</scope>
    <source>
        <strain evidence="1">Berkeley</strain>
    </source>
</reference>
<gene>
    <name evidence="1" type="ORF">DSO57_1021041</name>
</gene>
<evidence type="ECO:0000313" key="1">
    <source>
        <dbReference type="EMBL" id="KAJ9061397.1"/>
    </source>
</evidence>
<organism evidence="1 2">
    <name type="scientific">Entomophthora muscae</name>
    <dbReference type="NCBI Taxonomy" id="34485"/>
    <lineage>
        <taxon>Eukaryota</taxon>
        <taxon>Fungi</taxon>
        <taxon>Fungi incertae sedis</taxon>
        <taxon>Zoopagomycota</taxon>
        <taxon>Entomophthoromycotina</taxon>
        <taxon>Entomophthoromycetes</taxon>
        <taxon>Entomophthorales</taxon>
        <taxon>Entomophthoraceae</taxon>
        <taxon>Entomophthora</taxon>
    </lineage>
</organism>
<dbReference type="Proteomes" id="UP001165960">
    <property type="component" value="Unassembled WGS sequence"/>
</dbReference>
<protein>
    <submittedName>
        <fullName evidence="1">Uncharacterized protein</fullName>
    </submittedName>
</protein>
<evidence type="ECO:0000313" key="2">
    <source>
        <dbReference type="Proteomes" id="UP001165960"/>
    </source>
</evidence>
<keyword evidence="2" id="KW-1185">Reference proteome</keyword>
<accession>A0ACC2SGV1</accession>
<comment type="caution">
    <text evidence="1">The sequence shown here is derived from an EMBL/GenBank/DDBJ whole genome shotgun (WGS) entry which is preliminary data.</text>
</comment>
<proteinExistence type="predicted"/>
<name>A0ACC2SGV1_9FUNG</name>
<sequence>MANKSLLHNKANNYQTARSESRTKKNVINWLDHSATKLCASHIPQEKWVQEASKRLYEVAANWFITWAGSQTEKHLDNWKEFKADITHNFCVTESLQDIAIQLSNLPQKTTITAYTN</sequence>